<keyword evidence="3" id="KW-1185">Reference proteome</keyword>
<keyword evidence="1" id="KW-0812">Transmembrane</keyword>
<dbReference type="InterPro" id="IPR036388">
    <property type="entry name" value="WH-like_DNA-bd_sf"/>
</dbReference>
<feature type="transmembrane region" description="Helical" evidence="1">
    <location>
        <begin position="9"/>
        <end position="31"/>
    </location>
</feature>
<dbReference type="GeneID" id="79948849"/>
<dbReference type="SUPFAM" id="SSF46785">
    <property type="entry name" value="Winged helix' DNA-binding domain"/>
    <property type="match status" value="2"/>
</dbReference>
<dbReference type="EMBL" id="CP091092">
    <property type="protein sequence ID" value="WFN36930.1"/>
    <property type="molecule type" value="Genomic_DNA"/>
</dbReference>
<evidence type="ECO:0000256" key="1">
    <source>
        <dbReference type="SAM" id="Phobius"/>
    </source>
</evidence>
<dbReference type="InterPro" id="IPR036390">
    <property type="entry name" value="WH_DNA-bd_sf"/>
</dbReference>
<protein>
    <submittedName>
        <fullName evidence="2">Winged helix-turn-helix transcriptional regulator</fullName>
    </submittedName>
</protein>
<dbReference type="AlphaFoldDB" id="A0AAF0FNX0"/>
<dbReference type="Pfam" id="PF13412">
    <property type="entry name" value="HTH_24"/>
    <property type="match status" value="1"/>
</dbReference>
<feature type="transmembrane region" description="Helical" evidence="1">
    <location>
        <begin position="76"/>
        <end position="97"/>
    </location>
</feature>
<dbReference type="KEGG" id="manq:L1994_00595"/>
<evidence type="ECO:0000313" key="3">
    <source>
        <dbReference type="Proteomes" id="UP001218895"/>
    </source>
</evidence>
<evidence type="ECO:0000313" key="2">
    <source>
        <dbReference type="EMBL" id="WFN36930.1"/>
    </source>
</evidence>
<proteinExistence type="predicted"/>
<accession>A0AAF0FNX0</accession>
<dbReference type="InterPro" id="IPR011991">
    <property type="entry name" value="ArsR-like_HTH"/>
</dbReference>
<dbReference type="PANTHER" id="PTHR36216:SF1">
    <property type="entry name" value="HTH ARSR-TYPE DOMAIN-CONTAINING PROTEIN"/>
    <property type="match status" value="1"/>
</dbReference>
<dbReference type="Proteomes" id="UP001218895">
    <property type="component" value="Chromosome"/>
</dbReference>
<organism evidence="2 3">
    <name type="scientific">Methanomicrobium antiquum</name>
    <dbReference type="NCBI Taxonomy" id="487686"/>
    <lineage>
        <taxon>Archaea</taxon>
        <taxon>Methanobacteriati</taxon>
        <taxon>Methanobacteriota</taxon>
        <taxon>Stenosarchaea group</taxon>
        <taxon>Methanomicrobia</taxon>
        <taxon>Methanomicrobiales</taxon>
        <taxon>Methanomicrobiaceae</taxon>
        <taxon>Methanomicrobium</taxon>
    </lineage>
</organism>
<name>A0AAF0FNX0_9EURY</name>
<sequence>MRGRERKITLILTTGILLIIITGFIGVVSAIETGGYVVEPAYGISPDYTNIYFGDLSGDYDFLQGPGPEKIGYWELPIMIILILIVIGLISSIFYTVKLFLSGKISFIYGLSKIKKKDILENESRRKVYDTILQNPGIQLCEIEKLTGFTNKNSEYHIKKLLSYSLIVYKQTSRGKGYFQNSNTYSLKEKIVYMHSKNPTEKRIIEIIHENPGITRKELSGVIKISAPSVSWYITGLTNDNILKKERVGTRVHYYINDSFKTDISNLINEKKAVVFNYEIPS</sequence>
<keyword evidence="1" id="KW-1133">Transmembrane helix</keyword>
<dbReference type="CDD" id="cd00090">
    <property type="entry name" value="HTH_ARSR"/>
    <property type="match status" value="1"/>
</dbReference>
<dbReference type="Gene3D" id="1.10.10.10">
    <property type="entry name" value="Winged helix-like DNA-binding domain superfamily/Winged helix DNA-binding domain"/>
    <property type="match status" value="2"/>
</dbReference>
<keyword evidence="1" id="KW-0472">Membrane</keyword>
<reference evidence="2" key="1">
    <citation type="submission" date="2022-01" db="EMBL/GenBank/DDBJ databases">
        <title>Complete genome of Methanomicrobium antiquum DSM 21220.</title>
        <authorList>
            <person name="Chen S.-C."/>
            <person name="You Y.-T."/>
            <person name="Zhou Y.-Z."/>
            <person name="Lai M.-C."/>
        </authorList>
    </citation>
    <scope>NUCLEOTIDE SEQUENCE</scope>
    <source>
        <strain evidence="2">DSM 21220</strain>
    </source>
</reference>
<dbReference type="RefSeq" id="WP_278099767.1">
    <property type="nucleotide sequence ID" value="NZ_CP091092.1"/>
</dbReference>
<gene>
    <name evidence="2" type="ORF">L1994_00595</name>
</gene>
<dbReference type="PANTHER" id="PTHR36216">
    <property type="entry name" value="TRANSCRIPTIONAL REGULATOR, TRMB"/>
    <property type="match status" value="1"/>
</dbReference>